<dbReference type="Gene3D" id="3.40.50.2300">
    <property type="match status" value="1"/>
</dbReference>
<dbReference type="Pfam" id="PF00990">
    <property type="entry name" value="GGDEF"/>
    <property type="match status" value="1"/>
</dbReference>
<dbReference type="eggNOG" id="COG3706">
    <property type="taxonomic scope" value="Bacteria"/>
</dbReference>
<name>D6SSI7_9BACT</name>
<accession>D6SSI7</accession>
<dbReference type="InterPro" id="IPR050469">
    <property type="entry name" value="Diguanylate_Cyclase"/>
</dbReference>
<gene>
    <name evidence="6" type="ORF">Dthio_PD0989</name>
</gene>
<dbReference type="GO" id="GO:0052621">
    <property type="term" value="F:diguanylate cyclase activity"/>
    <property type="evidence" value="ECO:0007669"/>
    <property type="project" value="UniProtKB-EC"/>
</dbReference>
<evidence type="ECO:0000256" key="3">
    <source>
        <dbReference type="PROSITE-ProRule" id="PRU00169"/>
    </source>
</evidence>
<dbReference type="NCBIfam" id="TIGR00254">
    <property type="entry name" value="GGDEF"/>
    <property type="match status" value="1"/>
</dbReference>
<evidence type="ECO:0000259" key="5">
    <source>
        <dbReference type="PROSITE" id="PS50887"/>
    </source>
</evidence>
<evidence type="ECO:0000256" key="2">
    <source>
        <dbReference type="ARBA" id="ARBA00034247"/>
    </source>
</evidence>
<dbReference type="Gene3D" id="3.30.70.270">
    <property type="match status" value="1"/>
</dbReference>
<dbReference type="OrthoDB" id="9778432at2"/>
<dbReference type="PROSITE" id="PS50887">
    <property type="entry name" value="GGDEF"/>
    <property type="match status" value="1"/>
</dbReference>
<dbReference type="EMBL" id="ACJN02000003">
    <property type="protein sequence ID" value="EFI33653.1"/>
    <property type="molecule type" value="Genomic_DNA"/>
</dbReference>
<comment type="catalytic activity">
    <reaction evidence="2">
        <text>2 GTP = 3',3'-c-di-GMP + 2 diphosphate</text>
        <dbReference type="Rhea" id="RHEA:24898"/>
        <dbReference type="ChEBI" id="CHEBI:33019"/>
        <dbReference type="ChEBI" id="CHEBI:37565"/>
        <dbReference type="ChEBI" id="CHEBI:58805"/>
        <dbReference type="EC" id="2.7.7.65"/>
    </reaction>
</comment>
<dbReference type="RefSeq" id="WP_008871002.1">
    <property type="nucleotide sequence ID" value="NZ_ACJN02000003.1"/>
</dbReference>
<reference evidence="6" key="1">
    <citation type="submission" date="2010-05" db="EMBL/GenBank/DDBJ databases">
        <title>The draft genome of Desulfonatronospira thiodismutans ASO3-1.</title>
        <authorList>
            <consortium name="US DOE Joint Genome Institute (JGI-PGF)"/>
            <person name="Lucas S."/>
            <person name="Copeland A."/>
            <person name="Lapidus A."/>
            <person name="Cheng J.-F."/>
            <person name="Bruce D."/>
            <person name="Goodwin L."/>
            <person name="Pitluck S."/>
            <person name="Chertkov O."/>
            <person name="Brettin T."/>
            <person name="Detter J.C."/>
            <person name="Han C."/>
            <person name="Land M.L."/>
            <person name="Hauser L."/>
            <person name="Kyrpides N."/>
            <person name="Mikhailova N."/>
            <person name="Muyzer G."/>
            <person name="Woyke T."/>
        </authorList>
    </citation>
    <scope>NUCLEOTIDE SEQUENCE [LARGE SCALE GENOMIC DNA]</scope>
    <source>
        <strain evidence="6">ASO3-1</strain>
    </source>
</reference>
<dbReference type="SMART" id="SM00267">
    <property type="entry name" value="GGDEF"/>
    <property type="match status" value="1"/>
</dbReference>
<feature type="modified residue" description="4-aspartylphosphate" evidence="3">
    <location>
        <position position="56"/>
    </location>
</feature>
<evidence type="ECO:0000313" key="7">
    <source>
        <dbReference type="Proteomes" id="UP000005496"/>
    </source>
</evidence>
<proteinExistence type="predicted"/>
<dbReference type="SUPFAM" id="SSF52172">
    <property type="entry name" value="CheY-like"/>
    <property type="match status" value="1"/>
</dbReference>
<evidence type="ECO:0000256" key="1">
    <source>
        <dbReference type="ARBA" id="ARBA00012528"/>
    </source>
</evidence>
<dbReference type="PANTHER" id="PTHR45138">
    <property type="entry name" value="REGULATORY COMPONENTS OF SENSORY TRANSDUCTION SYSTEM"/>
    <property type="match status" value="1"/>
</dbReference>
<dbReference type="FunFam" id="3.30.70.270:FF:000001">
    <property type="entry name" value="Diguanylate cyclase domain protein"/>
    <property type="match status" value="1"/>
</dbReference>
<dbReference type="InterPro" id="IPR043128">
    <property type="entry name" value="Rev_trsase/Diguanyl_cyclase"/>
</dbReference>
<dbReference type="GO" id="GO:1902201">
    <property type="term" value="P:negative regulation of bacterial-type flagellum-dependent cell motility"/>
    <property type="evidence" value="ECO:0007669"/>
    <property type="project" value="TreeGrafter"/>
</dbReference>
<comment type="caution">
    <text evidence="6">The sequence shown here is derived from an EMBL/GenBank/DDBJ whole genome shotgun (WGS) entry which is preliminary data.</text>
</comment>
<dbReference type="GO" id="GO:0043709">
    <property type="term" value="P:cell adhesion involved in single-species biofilm formation"/>
    <property type="evidence" value="ECO:0007669"/>
    <property type="project" value="TreeGrafter"/>
</dbReference>
<dbReference type="SUPFAM" id="SSF55073">
    <property type="entry name" value="Nucleotide cyclase"/>
    <property type="match status" value="1"/>
</dbReference>
<dbReference type="InterPro" id="IPR001789">
    <property type="entry name" value="Sig_transdc_resp-reg_receiver"/>
</dbReference>
<dbReference type="GO" id="GO:0000160">
    <property type="term" value="P:phosphorelay signal transduction system"/>
    <property type="evidence" value="ECO:0007669"/>
    <property type="project" value="InterPro"/>
</dbReference>
<dbReference type="InterPro" id="IPR011006">
    <property type="entry name" value="CheY-like_superfamily"/>
</dbReference>
<feature type="domain" description="Response regulatory" evidence="4">
    <location>
        <begin position="7"/>
        <end position="123"/>
    </location>
</feature>
<dbReference type="InterPro" id="IPR000160">
    <property type="entry name" value="GGDEF_dom"/>
</dbReference>
<evidence type="ECO:0000313" key="6">
    <source>
        <dbReference type="EMBL" id="EFI33653.1"/>
    </source>
</evidence>
<dbReference type="InterPro" id="IPR029787">
    <property type="entry name" value="Nucleotide_cyclase"/>
</dbReference>
<dbReference type="PROSITE" id="PS50110">
    <property type="entry name" value="RESPONSE_REGULATORY"/>
    <property type="match status" value="1"/>
</dbReference>
<dbReference type="CDD" id="cd01949">
    <property type="entry name" value="GGDEF"/>
    <property type="match status" value="1"/>
</dbReference>
<dbReference type="SMART" id="SM00448">
    <property type="entry name" value="REC"/>
    <property type="match status" value="1"/>
</dbReference>
<sequence length="301" mass="33995">MGHEPARILIVDDEKINLRVLADLLKDKYTIMLARSGEQALKLAHQEPRPDLILLDIAMPGMSGFEVIKKLKHDDATNHIPVIFITALDSREQEEKGLKLGAVDYITKPISPPIVKIRVRNYLDMQHKYKLLEQKANLDGLTEIPNRRCFEEVLAREWQRGKRNASPLSVAMLDIDCFKQYNDHYGHQTGDIALQRVARSIMDSLKRASDYAGRYGGEEFVILMPETPLESSLMVAERIRSDIESLAIPHALSSIAPHLTVSIGVASTRDYAESGPEEIIKRADQHMYTAKQSGRNRVFGE</sequence>
<dbReference type="Pfam" id="PF00072">
    <property type="entry name" value="Response_reg"/>
    <property type="match status" value="1"/>
</dbReference>
<dbReference type="CDD" id="cd19920">
    <property type="entry name" value="REC_PA4781-like"/>
    <property type="match status" value="1"/>
</dbReference>
<dbReference type="EC" id="2.7.7.65" evidence="1"/>
<keyword evidence="7" id="KW-1185">Reference proteome</keyword>
<dbReference type="AlphaFoldDB" id="D6SSI7"/>
<keyword evidence="3" id="KW-0597">Phosphoprotein</keyword>
<protein>
    <recommendedName>
        <fullName evidence="1">diguanylate cyclase</fullName>
        <ecNumber evidence="1">2.7.7.65</ecNumber>
    </recommendedName>
</protein>
<dbReference type="GO" id="GO:0005886">
    <property type="term" value="C:plasma membrane"/>
    <property type="evidence" value="ECO:0007669"/>
    <property type="project" value="TreeGrafter"/>
</dbReference>
<evidence type="ECO:0000259" key="4">
    <source>
        <dbReference type="PROSITE" id="PS50110"/>
    </source>
</evidence>
<dbReference type="Proteomes" id="UP000005496">
    <property type="component" value="Unassembled WGS sequence"/>
</dbReference>
<organism evidence="6 7">
    <name type="scientific">Desulfonatronospira thiodismutans ASO3-1</name>
    <dbReference type="NCBI Taxonomy" id="555779"/>
    <lineage>
        <taxon>Bacteria</taxon>
        <taxon>Pseudomonadati</taxon>
        <taxon>Thermodesulfobacteriota</taxon>
        <taxon>Desulfovibrionia</taxon>
        <taxon>Desulfovibrionales</taxon>
        <taxon>Desulfonatronovibrionaceae</taxon>
        <taxon>Desulfonatronospira</taxon>
    </lineage>
</organism>
<dbReference type="PANTHER" id="PTHR45138:SF9">
    <property type="entry name" value="DIGUANYLATE CYCLASE DGCM-RELATED"/>
    <property type="match status" value="1"/>
</dbReference>
<feature type="domain" description="GGDEF" evidence="5">
    <location>
        <begin position="166"/>
        <end position="301"/>
    </location>
</feature>